<dbReference type="InterPro" id="IPR013321">
    <property type="entry name" value="Arc_rbn_hlx_hlx"/>
</dbReference>
<accession>A0A506PES8</accession>
<protein>
    <submittedName>
        <fullName evidence="1">CopG family transcriptional regulator</fullName>
    </submittedName>
</protein>
<keyword evidence="2" id="KW-1185">Reference proteome</keyword>
<dbReference type="OrthoDB" id="826419at2"/>
<comment type="caution">
    <text evidence="1">The sequence shown here is derived from an EMBL/GenBank/DDBJ whole genome shotgun (WGS) entry which is preliminary data.</text>
</comment>
<evidence type="ECO:0000313" key="2">
    <source>
        <dbReference type="Proteomes" id="UP000317332"/>
    </source>
</evidence>
<sequence>MATFTSSLPQELLDQLAKTASELKIPKNKLIQKALQRYLIQIEKAQFAQSFERAANDPDMLEIAEEGIEEWFQILEDLEKE</sequence>
<organism evidence="1 2">
    <name type="scientific">Paucihalobacter ruber</name>
    <dbReference type="NCBI Taxonomy" id="2567861"/>
    <lineage>
        <taxon>Bacteria</taxon>
        <taxon>Pseudomonadati</taxon>
        <taxon>Bacteroidota</taxon>
        <taxon>Flavobacteriia</taxon>
        <taxon>Flavobacteriales</taxon>
        <taxon>Flavobacteriaceae</taxon>
        <taxon>Paucihalobacter</taxon>
    </lineage>
</organism>
<dbReference type="RefSeq" id="WP_140991309.1">
    <property type="nucleotide sequence ID" value="NZ_VHIQ01000007.1"/>
</dbReference>
<dbReference type="EMBL" id="VHIQ01000007">
    <property type="protein sequence ID" value="TPV31998.1"/>
    <property type="molecule type" value="Genomic_DNA"/>
</dbReference>
<dbReference type="Gene3D" id="1.10.1220.10">
    <property type="entry name" value="Met repressor-like"/>
    <property type="match status" value="1"/>
</dbReference>
<gene>
    <name evidence="1" type="ORF">FJ651_14400</name>
</gene>
<dbReference type="Proteomes" id="UP000317332">
    <property type="component" value="Unassembled WGS sequence"/>
</dbReference>
<reference evidence="1 2" key="1">
    <citation type="submission" date="2019-06" db="EMBL/GenBank/DDBJ databases">
        <title>Flavobacteriaceae Paucihalobacterium erythroidium CWB-1, complete genome.</title>
        <authorList>
            <person name="Wu S."/>
        </authorList>
    </citation>
    <scope>NUCLEOTIDE SEQUENCE [LARGE SCALE GENOMIC DNA]</scope>
    <source>
        <strain evidence="1 2">CWB-1</strain>
    </source>
</reference>
<dbReference type="GO" id="GO:0006355">
    <property type="term" value="P:regulation of DNA-templated transcription"/>
    <property type="evidence" value="ECO:0007669"/>
    <property type="project" value="InterPro"/>
</dbReference>
<dbReference type="AlphaFoldDB" id="A0A506PES8"/>
<evidence type="ECO:0000313" key="1">
    <source>
        <dbReference type="EMBL" id="TPV31998.1"/>
    </source>
</evidence>
<proteinExistence type="predicted"/>
<name>A0A506PES8_9FLAO</name>